<evidence type="ECO:0000256" key="1">
    <source>
        <dbReference type="SAM" id="MobiDB-lite"/>
    </source>
</evidence>
<gene>
    <name evidence="3" type="ORF">I350_02421</name>
</gene>
<organism evidence="3 4">
    <name type="scientific">Cryptococcus amylolentus CBS 6273</name>
    <dbReference type="NCBI Taxonomy" id="1296118"/>
    <lineage>
        <taxon>Eukaryota</taxon>
        <taxon>Fungi</taxon>
        <taxon>Dikarya</taxon>
        <taxon>Basidiomycota</taxon>
        <taxon>Agaricomycotina</taxon>
        <taxon>Tremellomycetes</taxon>
        <taxon>Tremellales</taxon>
        <taxon>Cryptococcaceae</taxon>
        <taxon>Cryptococcus</taxon>
    </lineage>
</organism>
<evidence type="ECO:0000256" key="2">
    <source>
        <dbReference type="SAM" id="SignalP"/>
    </source>
</evidence>
<dbReference type="OrthoDB" id="10458807at2759"/>
<dbReference type="Proteomes" id="UP000095149">
    <property type="component" value="Unassembled WGS sequence"/>
</dbReference>
<evidence type="ECO:0008006" key="5">
    <source>
        <dbReference type="Google" id="ProtNLM"/>
    </source>
</evidence>
<proteinExistence type="predicted"/>
<feature type="region of interest" description="Disordered" evidence="1">
    <location>
        <begin position="163"/>
        <end position="194"/>
    </location>
</feature>
<accession>A0A1E3KD36</accession>
<dbReference type="EMBL" id="MEKH01000003">
    <property type="protein sequence ID" value="ODO10192.1"/>
    <property type="molecule type" value="Genomic_DNA"/>
</dbReference>
<evidence type="ECO:0000313" key="4">
    <source>
        <dbReference type="Proteomes" id="UP000095149"/>
    </source>
</evidence>
<name>A0A1E3KD36_9TREE</name>
<feature type="signal peptide" evidence="2">
    <location>
        <begin position="1"/>
        <end position="21"/>
    </location>
</feature>
<feature type="chain" id="PRO_5009130979" description="GH16 domain-containing protein" evidence="2">
    <location>
        <begin position="22"/>
        <end position="288"/>
    </location>
</feature>
<sequence>MFFSHASVLPALLLAVLPALAAPASSASASPSATVGTTSAVTAGSAGSSSSGASAAQVTPAFWVDIEEFAKLHSDDKNEGSGDGQKRPYGITGPNAVKFKFNGDDYKEETFKISYYKSSSWSMPSGTYNPEAWTTASGTATKVIECVATASASLTENAWLVPTPDISTTTGGLTSADENEGSGDGQKRPYGITGPNEVKFTFGDPVDYKEETFRVTFYETQTTWPAVATETGSDYDQNWWTINQGEPTKVIECVATATSSVTEAVDVYPTPDLAITDGPVNVKCTDVS</sequence>
<evidence type="ECO:0000313" key="3">
    <source>
        <dbReference type="EMBL" id="ODO10192.1"/>
    </source>
</evidence>
<feature type="region of interest" description="Disordered" evidence="1">
    <location>
        <begin position="26"/>
        <end position="53"/>
    </location>
</feature>
<comment type="caution">
    <text evidence="3">The sequence shown here is derived from an EMBL/GenBank/DDBJ whole genome shotgun (WGS) entry which is preliminary data.</text>
</comment>
<dbReference type="AlphaFoldDB" id="A0A1E3KD36"/>
<protein>
    <recommendedName>
        <fullName evidence="5">GH16 domain-containing protein</fullName>
    </recommendedName>
</protein>
<keyword evidence="2" id="KW-0732">Signal</keyword>
<reference evidence="3 4" key="1">
    <citation type="submission" date="2016-06" db="EMBL/GenBank/DDBJ databases">
        <title>Evolution of pathogenesis and genome organization in the Tremellales.</title>
        <authorList>
            <person name="Cuomo C."/>
            <person name="Litvintseva A."/>
            <person name="Heitman J."/>
            <person name="Chen Y."/>
            <person name="Sun S."/>
            <person name="Springer D."/>
            <person name="Dromer F."/>
            <person name="Young S."/>
            <person name="Zeng Q."/>
            <person name="Chapman S."/>
            <person name="Gujja S."/>
            <person name="Saif S."/>
            <person name="Birren B."/>
        </authorList>
    </citation>
    <scope>NUCLEOTIDE SEQUENCE [LARGE SCALE GENOMIC DNA]</scope>
    <source>
        <strain evidence="3 4">CBS 6273</strain>
    </source>
</reference>